<dbReference type="AlphaFoldDB" id="A0A330LTZ3"/>
<gene>
    <name evidence="1" type="ORF">MORIYA_1027</name>
</gene>
<dbReference type="RefSeq" id="WP_232011512.1">
    <property type="nucleotide sequence ID" value="NZ_LS483250.1"/>
</dbReference>
<dbReference type="EMBL" id="LS483250">
    <property type="protein sequence ID" value="SQD77505.1"/>
    <property type="molecule type" value="Genomic_DNA"/>
</dbReference>
<sequence>MNKLLLWTAICMSLSACTNWPQEGYFDNIAIHTEERIYFKQHYDYLNLHFSVANLRGAKPCVPAYVKKVENINSRVEKSISVEDLKHVKVEMAILERHITDLIVNLNNTSSNTNCAQPLHSFTSHVVHPLIYQLDLLLYCAPQFEEGNAIMTKLYKVCLRQVSFLLLDNPNIVIEYTKYKLLKDPKNKKIEALTINYNKNIVVHNAAAMIESSSEGTAVSDKSSDEDYNEIMRQYLLFDQVPSLNVQQLSRSQLIIEQQHIPTQIHEIRISNIKPNDYAEGRFTTSLDNVELLNLRTDVIFNHVSGLAANPNQNKVIYEELKFGARPPLAPVISTLIWQSKNNKDVDLKVKNWRFLLKKGELFSDAALPKGVTL</sequence>
<evidence type="ECO:0000313" key="2">
    <source>
        <dbReference type="Proteomes" id="UP000250163"/>
    </source>
</evidence>
<keyword evidence="2" id="KW-1185">Reference proteome</keyword>
<evidence type="ECO:0000313" key="1">
    <source>
        <dbReference type="EMBL" id="SQD77505.1"/>
    </source>
</evidence>
<protein>
    <recommendedName>
        <fullName evidence="3">Lipoprotein</fullName>
    </recommendedName>
</protein>
<dbReference type="PROSITE" id="PS51257">
    <property type="entry name" value="PROKAR_LIPOPROTEIN"/>
    <property type="match status" value="1"/>
</dbReference>
<accession>A0A330LTZ3</accession>
<organism evidence="1 2">
    <name type="scientific">Moritella yayanosii</name>
    <dbReference type="NCBI Taxonomy" id="69539"/>
    <lineage>
        <taxon>Bacteria</taxon>
        <taxon>Pseudomonadati</taxon>
        <taxon>Pseudomonadota</taxon>
        <taxon>Gammaproteobacteria</taxon>
        <taxon>Alteromonadales</taxon>
        <taxon>Moritellaceae</taxon>
        <taxon>Moritella</taxon>
    </lineage>
</organism>
<dbReference type="Proteomes" id="UP000250163">
    <property type="component" value="Chromosome MORIYA"/>
</dbReference>
<dbReference type="KEGG" id="mya:MORIYA_1027"/>
<proteinExistence type="predicted"/>
<reference evidence="2" key="1">
    <citation type="submission" date="2018-05" db="EMBL/GenBank/DDBJ databases">
        <authorList>
            <person name="Cea G.-C."/>
            <person name="William W."/>
        </authorList>
    </citation>
    <scope>NUCLEOTIDE SEQUENCE [LARGE SCALE GENOMIC DNA]</scope>
    <source>
        <strain evidence="2">DB21MT 5</strain>
    </source>
</reference>
<name>A0A330LTZ3_9GAMM</name>
<evidence type="ECO:0008006" key="3">
    <source>
        <dbReference type="Google" id="ProtNLM"/>
    </source>
</evidence>